<dbReference type="Pfam" id="PF10881">
    <property type="entry name" value="DUF2726"/>
    <property type="match status" value="1"/>
</dbReference>
<keyword evidence="1" id="KW-0812">Transmembrane</keyword>
<evidence type="ECO:0000256" key="1">
    <source>
        <dbReference type="SAM" id="Phobius"/>
    </source>
</evidence>
<evidence type="ECO:0000313" key="4">
    <source>
        <dbReference type="Proteomes" id="UP000037446"/>
    </source>
</evidence>
<reference evidence="3" key="1">
    <citation type="submission" date="2015-02" db="EMBL/GenBank/DDBJ databases">
        <authorList>
            <person name="Chooi Y.-H."/>
        </authorList>
    </citation>
    <scope>NUCLEOTIDE SEQUENCE [LARGE SCALE GENOMIC DNA]</scope>
    <source>
        <strain evidence="3">LAMA 915</strain>
    </source>
</reference>
<dbReference type="GO" id="GO:0004519">
    <property type="term" value="F:endonuclease activity"/>
    <property type="evidence" value="ECO:0007669"/>
    <property type="project" value="UniProtKB-KW"/>
</dbReference>
<dbReference type="EMBL" id="JYNE01000018">
    <property type="protein sequence ID" value="KNH03018.1"/>
    <property type="molecule type" value="Genomic_DNA"/>
</dbReference>
<comment type="caution">
    <text evidence="3">The sequence shown here is derived from an EMBL/GenBank/DDBJ whole genome shotgun (WGS) entry which is preliminary data.</text>
</comment>
<dbReference type="AlphaFoldDB" id="A0A0L1KGB2"/>
<keyword evidence="1" id="KW-0472">Membrane</keyword>
<evidence type="ECO:0000313" key="3">
    <source>
        <dbReference type="EMBL" id="KNH03018.1"/>
    </source>
</evidence>
<evidence type="ECO:0000259" key="2">
    <source>
        <dbReference type="Pfam" id="PF10881"/>
    </source>
</evidence>
<dbReference type="PATRIC" id="fig|1306953.7.peg.1009"/>
<dbReference type="Proteomes" id="UP000037446">
    <property type="component" value="Unassembled WGS sequence"/>
</dbReference>
<dbReference type="RefSeq" id="WP_050599606.1">
    <property type="nucleotide sequence ID" value="NZ_JYNE01000018.1"/>
</dbReference>
<gene>
    <name evidence="3" type="ORF">J121_983</name>
</gene>
<keyword evidence="3" id="KW-0255">Endonuclease</keyword>
<dbReference type="InterPro" id="IPR024402">
    <property type="entry name" value="DUF2726"/>
</dbReference>
<keyword evidence="3" id="KW-0540">Nuclease</keyword>
<accession>A0A0L1KGB2</accession>
<protein>
    <submittedName>
        <fullName evidence="3">Restriction endonuclease domain-containing protein</fullName>
    </submittedName>
</protein>
<sequence length="216" mass="23589">METVNFLLDRPVALVVVLMVGALIGVAFERAVASADAAKRKAYWRGRNAQRFGKKSAGLRKIEAAERGQAIRSDMAADQLKIVSRAKFTSRSLLNKSEAKVFEALDKAVITRNPKWQVMAQVSLGEFLASPDKDAFFAVNSKRVDFALMDERCRVVHALEYQGSGHHTGASAAARDAVKKEALRKAGIGYHEVVAGHTTPSELRALVDRLVPAMDV</sequence>
<name>A0A0L1KGB2_9SPHN</name>
<proteinExistence type="predicted"/>
<feature type="domain" description="DUF2726" evidence="2">
    <location>
        <begin position="91"/>
        <end position="206"/>
    </location>
</feature>
<keyword evidence="3" id="KW-0378">Hydrolase</keyword>
<feature type="transmembrane region" description="Helical" evidence="1">
    <location>
        <begin position="12"/>
        <end position="32"/>
    </location>
</feature>
<organism evidence="3 4">
    <name type="scientific">Qipengyuania citrea LAMA 915</name>
    <dbReference type="NCBI Taxonomy" id="1306953"/>
    <lineage>
        <taxon>Bacteria</taxon>
        <taxon>Pseudomonadati</taxon>
        <taxon>Pseudomonadota</taxon>
        <taxon>Alphaproteobacteria</taxon>
        <taxon>Sphingomonadales</taxon>
        <taxon>Erythrobacteraceae</taxon>
        <taxon>Qipengyuania</taxon>
    </lineage>
</organism>
<keyword evidence="1" id="KW-1133">Transmembrane helix</keyword>